<dbReference type="AlphaFoldDB" id="A0A511T2I7"/>
<dbReference type="PROSITE" id="PS51186">
    <property type="entry name" value="GNAT"/>
    <property type="match status" value="1"/>
</dbReference>
<sequence length="227" mass="25525">MLRDEERSMPTRGTSRRPAARERATPRRPEGGQTLTFHAVDETRWVDFARLFERRGGPSYCWCMVWRAQGEEARRAGRVERKAAMRKRVKQGTPIGLLGYLGDEPVAWCSLAPRDTYRKGLGGLDAPEDAPGSVWSLTCLFIAREARGQGMTRQLIEAAIAHARKEGAKVLEAYPVDPESPSYRFMGFVGSYEALGFQAVGREGSRRHVYRYALGPKRRTRKVASPP</sequence>
<dbReference type="Proteomes" id="UP000321514">
    <property type="component" value="Unassembled WGS sequence"/>
</dbReference>
<dbReference type="InterPro" id="IPR016181">
    <property type="entry name" value="Acyl_CoA_acyltransferase"/>
</dbReference>
<organism evidence="3 4">
    <name type="scientific">Myxococcus fulvus</name>
    <dbReference type="NCBI Taxonomy" id="33"/>
    <lineage>
        <taxon>Bacteria</taxon>
        <taxon>Pseudomonadati</taxon>
        <taxon>Myxococcota</taxon>
        <taxon>Myxococcia</taxon>
        <taxon>Myxococcales</taxon>
        <taxon>Cystobacterineae</taxon>
        <taxon>Myxococcaceae</taxon>
        <taxon>Myxococcus</taxon>
    </lineage>
</organism>
<feature type="compositionally biased region" description="Basic and acidic residues" evidence="1">
    <location>
        <begin position="19"/>
        <end position="30"/>
    </location>
</feature>
<dbReference type="GO" id="GO:0016747">
    <property type="term" value="F:acyltransferase activity, transferring groups other than amino-acyl groups"/>
    <property type="evidence" value="ECO:0007669"/>
    <property type="project" value="InterPro"/>
</dbReference>
<feature type="region of interest" description="Disordered" evidence="1">
    <location>
        <begin position="1"/>
        <end position="33"/>
    </location>
</feature>
<proteinExistence type="predicted"/>
<dbReference type="InterPro" id="IPR000182">
    <property type="entry name" value="GNAT_dom"/>
</dbReference>
<dbReference type="Pfam" id="PF00583">
    <property type="entry name" value="Acetyltransf_1"/>
    <property type="match status" value="1"/>
</dbReference>
<dbReference type="EMBL" id="BJXR01000028">
    <property type="protein sequence ID" value="GEN08370.1"/>
    <property type="molecule type" value="Genomic_DNA"/>
</dbReference>
<dbReference type="SUPFAM" id="SSF55729">
    <property type="entry name" value="Acyl-CoA N-acyltransferases (Nat)"/>
    <property type="match status" value="1"/>
</dbReference>
<feature type="domain" description="N-acetyltransferase" evidence="2">
    <location>
        <begin position="35"/>
        <end position="217"/>
    </location>
</feature>
<dbReference type="CDD" id="cd04301">
    <property type="entry name" value="NAT_SF"/>
    <property type="match status" value="1"/>
</dbReference>
<accession>A0A511T2I7</accession>
<evidence type="ECO:0000259" key="2">
    <source>
        <dbReference type="PROSITE" id="PS51186"/>
    </source>
</evidence>
<evidence type="ECO:0000256" key="1">
    <source>
        <dbReference type="SAM" id="MobiDB-lite"/>
    </source>
</evidence>
<evidence type="ECO:0000313" key="3">
    <source>
        <dbReference type="EMBL" id="GEN08370.1"/>
    </source>
</evidence>
<protein>
    <submittedName>
        <fullName evidence="3">N-acetyltransferase</fullName>
    </submittedName>
</protein>
<name>A0A511T2I7_MYXFU</name>
<dbReference type="STRING" id="1334629.MFUL124B02_30300"/>
<dbReference type="Gene3D" id="3.40.630.30">
    <property type="match status" value="1"/>
</dbReference>
<evidence type="ECO:0000313" key="4">
    <source>
        <dbReference type="Proteomes" id="UP000321514"/>
    </source>
</evidence>
<comment type="caution">
    <text evidence="3">The sequence shown here is derived from an EMBL/GenBank/DDBJ whole genome shotgun (WGS) entry which is preliminary data.</text>
</comment>
<keyword evidence="3" id="KW-0808">Transferase</keyword>
<reference evidence="3 4" key="1">
    <citation type="submission" date="2019-07" db="EMBL/GenBank/DDBJ databases">
        <title>Whole genome shotgun sequence of Myxococcus fulvus NBRC 100333.</title>
        <authorList>
            <person name="Hosoyama A."/>
            <person name="Uohara A."/>
            <person name="Ohji S."/>
            <person name="Ichikawa N."/>
        </authorList>
    </citation>
    <scope>NUCLEOTIDE SEQUENCE [LARGE SCALE GENOMIC DNA]</scope>
    <source>
        <strain evidence="3 4">NBRC 100333</strain>
    </source>
</reference>
<gene>
    <name evidence="3" type="ORF">MFU01_34070</name>
</gene>